<keyword evidence="2" id="KW-1185">Reference proteome</keyword>
<evidence type="ECO:0000313" key="1">
    <source>
        <dbReference type="EMBL" id="EFI34081.1"/>
    </source>
</evidence>
<dbReference type="RefSeq" id="WP_008871430.1">
    <property type="nucleotide sequence ID" value="NZ_ACJN02000003.1"/>
</dbReference>
<dbReference type="AlphaFoldDB" id="D6STR5"/>
<accession>D6STR5</accession>
<reference evidence="1" key="1">
    <citation type="submission" date="2010-05" db="EMBL/GenBank/DDBJ databases">
        <title>The draft genome of Desulfonatronospira thiodismutans ASO3-1.</title>
        <authorList>
            <consortium name="US DOE Joint Genome Institute (JGI-PGF)"/>
            <person name="Lucas S."/>
            <person name="Copeland A."/>
            <person name="Lapidus A."/>
            <person name="Cheng J.-F."/>
            <person name="Bruce D."/>
            <person name="Goodwin L."/>
            <person name="Pitluck S."/>
            <person name="Chertkov O."/>
            <person name="Brettin T."/>
            <person name="Detter J.C."/>
            <person name="Han C."/>
            <person name="Land M.L."/>
            <person name="Hauser L."/>
            <person name="Kyrpides N."/>
            <person name="Mikhailova N."/>
            <person name="Muyzer G."/>
            <person name="Woyke T."/>
        </authorList>
    </citation>
    <scope>NUCLEOTIDE SEQUENCE [LARGE SCALE GENOMIC DNA]</scope>
    <source>
        <strain evidence="1">ASO3-1</strain>
    </source>
</reference>
<dbReference type="Gene3D" id="1.10.238.160">
    <property type="match status" value="1"/>
</dbReference>
<organism evidence="1 2">
    <name type="scientific">Desulfonatronospira thiodismutans ASO3-1</name>
    <dbReference type="NCBI Taxonomy" id="555779"/>
    <lineage>
        <taxon>Bacteria</taxon>
        <taxon>Pseudomonadati</taxon>
        <taxon>Thermodesulfobacteriota</taxon>
        <taxon>Desulfovibrionia</taxon>
        <taxon>Desulfovibrionales</taxon>
        <taxon>Desulfonatronovibrionaceae</taxon>
        <taxon>Desulfonatronospira</taxon>
    </lineage>
</organism>
<dbReference type="Pfam" id="PF05930">
    <property type="entry name" value="Phage_AlpA"/>
    <property type="match status" value="1"/>
</dbReference>
<dbReference type="EMBL" id="ACJN02000003">
    <property type="protein sequence ID" value="EFI34081.1"/>
    <property type="molecule type" value="Genomic_DNA"/>
</dbReference>
<gene>
    <name evidence="1" type="ORF">Dthio_PD1421</name>
</gene>
<protein>
    <submittedName>
        <fullName evidence="1">Phage transcriptional regulator, AlpA</fullName>
    </submittedName>
</protein>
<dbReference type="Proteomes" id="UP000005496">
    <property type="component" value="Unassembled WGS sequence"/>
</dbReference>
<evidence type="ECO:0000313" key="2">
    <source>
        <dbReference type="Proteomes" id="UP000005496"/>
    </source>
</evidence>
<dbReference type="eggNOG" id="COG3311">
    <property type="taxonomic scope" value="Bacteria"/>
</dbReference>
<dbReference type="OrthoDB" id="9801242at2"/>
<sequence length="62" mass="7324">MDNQTEKLLRLRDVLDRIPVSKSTWWDGVKKGRFPKPIKLGPRTTCWKESDIDDLINKGWQI</sequence>
<dbReference type="InterPro" id="IPR010260">
    <property type="entry name" value="AlpA"/>
</dbReference>
<proteinExistence type="predicted"/>
<name>D6STR5_9BACT</name>
<comment type="caution">
    <text evidence="1">The sequence shown here is derived from an EMBL/GenBank/DDBJ whole genome shotgun (WGS) entry which is preliminary data.</text>
</comment>